<accession>A0A0A8ZS59</accession>
<dbReference type="EMBL" id="GBRH01256289">
    <property type="protein sequence ID" value="JAD41606.1"/>
    <property type="molecule type" value="Transcribed_RNA"/>
</dbReference>
<sequence length="37" mass="4205">MTRVHRHRPCVRPVNPHGAAPCARPRGRRACARPAHR</sequence>
<reference evidence="2" key="2">
    <citation type="journal article" date="2015" name="Data Brief">
        <title>Shoot transcriptome of the giant reed, Arundo donax.</title>
        <authorList>
            <person name="Barrero R.A."/>
            <person name="Guerrero F.D."/>
            <person name="Moolhuijzen P."/>
            <person name="Goolsby J.A."/>
            <person name="Tidwell J."/>
            <person name="Bellgard S.E."/>
            <person name="Bellgard M.I."/>
        </authorList>
    </citation>
    <scope>NUCLEOTIDE SEQUENCE</scope>
    <source>
        <tissue evidence="2">Shoot tissue taken approximately 20 cm above the soil surface</tissue>
    </source>
</reference>
<proteinExistence type="predicted"/>
<feature type="compositionally biased region" description="Low complexity" evidence="1">
    <location>
        <begin position="11"/>
        <end position="24"/>
    </location>
</feature>
<name>A0A0A8ZS59_ARUDO</name>
<feature type="compositionally biased region" description="Basic residues" evidence="1">
    <location>
        <begin position="25"/>
        <end position="37"/>
    </location>
</feature>
<organism evidence="2">
    <name type="scientific">Arundo donax</name>
    <name type="common">Giant reed</name>
    <name type="synonym">Donax arundinaceus</name>
    <dbReference type="NCBI Taxonomy" id="35708"/>
    <lineage>
        <taxon>Eukaryota</taxon>
        <taxon>Viridiplantae</taxon>
        <taxon>Streptophyta</taxon>
        <taxon>Embryophyta</taxon>
        <taxon>Tracheophyta</taxon>
        <taxon>Spermatophyta</taxon>
        <taxon>Magnoliopsida</taxon>
        <taxon>Liliopsida</taxon>
        <taxon>Poales</taxon>
        <taxon>Poaceae</taxon>
        <taxon>PACMAD clade</taxon>
        <taxon>Arundinoideae</taxon>
        <taxon>Arundineae</taxon>
        <taxon>Arundo</taxon>
    </lineage>
</organism>
<reference evidence="2" key="1">
    <citation type="submission" date="2014-09" db="EMBL/GenBank/DDBJ databases">
        <authorList>
            <person name="Magalhaes I.L.F."/>
            <person name="Oliveira U."/>
            <person name="Santos F.R."/>
            <person name="Vidigal T.H.D.A."/>
            <person name="Brescovit A.D."/>
            <person name="Santos A.J."/>
        </authorList>
    </citation>
    <scope>NUCLEOTIDE SEQUENCE</scope>
    <source>
        <tissue evidence="2">Shoot tissue taken approximately 20 cm above the soil surface</tissue>
    </source>
</reference>
<feature type="region of interest" description="Disordered" evidence="1">
    <location>
        <begin position="1"/>
        <end position="37"/>
    </location>
</feature>
<evidence type="ECO:0000313" key="2">
    <source>
        <dbReference type="EMBL" id="JAD41606.1"/>
    </source>
</evidence>
<evidence type="ECO:0000256" key="1">
    <source>
        <dbReference type="SAM" id="MobiDB-lite"/>
    </source>
</evidence>
<dbReference type="AlphaFoldDB" id="A0A0A8ZS59"/>
<feature type="compositionally biased region" description="Basic residues" evidence="1">
    <location>
        <begin position="1"/>
        <end position="10"/>
    </location>
</feature>
<protein>
    <submittedName>
        <fullName evidence="2">Uncharacterized protein</fullName>
    </submittedName>
</protein>